<dbReference type="PANTHER" id="PTHR33048">
    <property type="entry name" value="PTH11-LIKE INTEGRAL MEMBRANE PROTEIN (AFU_ORTHOLOGUE AFUA_5G11245)"/>
    <property type="match status" value="1"/>
</dbReference>
<evidence type="ECO:0000259" key="7">
    <source>
        <dbReference type="Pfam" id="PF20684"/>
    </source>
</evidence>
<evidence type="ECO:0000256" key="3">
    <source>
        <dbReference type="ARBA" id="ARBA00022989"/>
    </source>
</evidence>
<accession>A0AAD4CCX4</accession>
<dbReference type="GO" id="GO:0016020">
    <property type="term" value="C:membrane"/>
    <property type="evidence" value="ECO:0007669"/>
    <property type="project" value="UniProtKB-SubCell"/>
</dbReference>
<evidence type="ECO:0000256" key="5">
    <source>
        <dbReference type="ARBA" id="ARBA00038359"/>
    </source>
</evidence>
<keyword evidence="2 6" id="KW-0812">Transmembrane</keyword>
<dbReference type="EMBL" id="VCAU01000131">
    <property type="protein sequence ID" value="KAF9884169.1"/>
    <property type="molecule type" value="Genomic_DNA"/>
</dbReference>
<organism evidence="8 9">
    <name type="scientific">Aspergillus nanangensis</name>
    <dbReference type="NCBI Taxonomy" id="2582783"/>
    <lineage>
        <taxon>Eukaryota</taxon>
        <taxon>Fungi</taxon>
        <taxon>Dikarya</taxon>
        <taxon>Ascomycota</taxon>
        <taxon>Pezizomycotina</taxon>
        <taxon>Eurotiomycetes</taxon>
        <taxon>Eurotiomycetidae</taxon>
        <taxon>Eurotiales</taxon>
        <taxon>Aspergillaceae</taxon>
        <taxon>Aspergillus</taxon>
        <taxon>Aspergillus subgen. Circumdati</taxon>
    </lineage>
</organism>
<feature type="transmembrane region" description="Helical" evidence="6">
    <location>
        <begin position="200"/>
        <end position="217"/>
    </location>
</feature>
<name>A0AAD4CCX4_ASPNN</name>
<protein>
    <recommendedName>
        <fullName evidence="7">Rhodopsin domain-containing protein</fullName>
    </recommendedName>
</protein>
<feature type="transmembrane region" description="Helical" evidence="6">
    <location>
        <begin position="90"/>
        <end position="108"/>
    </location>
</feature>
<feature type="transmembrane region" description="Helical" evidence="6">
    <location>
        <begin position="237"/>
        <end position="258"/>
    </location>
</feature>
<dbReference type="PANTHER" id="PTHR33048:SF160">
    <property type="entry name" value="SAT4 FAMILY MEMBRANE PROTEIN"/>
    <property type="match status" value="1"/>
</dbReference>
<comment type="subcellular location">
    <subcellularLocation>
        <location evidence="1">Membrane</location>
        <topology evidence="1">Multi-pass membrane protein</topology>
    </subcellularLocation>
</comment>
<gene>
    <name evidence="8" type="ORF">FE257_002227</name>
</gene>
<dbReference type="AlphaFoldDB" id="A0AAD4CCX4"/>
<keyword evidence="3 6" id="KW-1133">Transmembrane helix</keyword>
<reference evidence="8" key="2">
    <citation type="submission" date="2020-02" db="EMBL/GenBank/DDBJ databases">
        <authorList>
            <person name="Gilchrist C.L.M."/>
            <person name="Chooi Y.-H."/>
        </authorList>
    </citation>
    <scope>NUCLEOTIDE SEQUENCE</scope>
    <source>
        <strain evidence="8">MST-FP2251</strain>
    </source>
</reference>
<sequence length="379" mass="41928">MEPISSTGSHPLQRWDIITQSVCLTISTCCVGIRMCTKLLITKSPGWEDWLIAYAVITFEADKYGSGAHQWEVHAADLREFSKVANVSQIVYGPIIFITKLSILLLYIRLFAPSIKSKTYLFIQLLIWVNLLFYLSNTIVKIVQCTPRSKIWDKDTPGHCVNINSLILGASIFNVVSDFLILLMPIACVWRLQMNSGKKIGTSAVFAAGAFLMRLVVSLQNKSLDDKTHEWFGEFLWTTAEITAGIVASCLPAFPTLFRRFFQKTKTVLSELSSGISRNSMVKGLNAPNRPLRPIRHPGRNLSDTELIPYSPWDRPQSERGPGDVFQGTCFITAKAKVGRGLEPTMDAEASGGPSGLSQGILKIVEVDVESGPGDSEKI</sequence>
<feature type="domain" description="Rhodopsin" evidence="7">
    <location>
        <begin position="33"/>
        <end position="260"/>
    </location>
</feature>
<dbReference type="Proteomes" id="UP001194746">
    <property type="component" value="Unassembled WGS sequence"/>
</dbReference>
<evidence type="ECO:0000313" key="9">
    <source>
        <dbReference type="Proteomes" id="UP001194746"/>
    </source>
</evidence>
<comment type="caution">
    <text evidence="8">The sequence shown here is derived from an EMBL/GenBank/DDBJ whole genome shotgun (WGS) entry which is preliminary data.</text>
</comment>
<keyword evidence="4 6" id="KW-0472">Membrane</keyword>
<evidence type="ECO:0000256" key="6">
    <source>
        <dbReference type="SAM" id="Phobius"/>
    </source>
</evidence>
<dbReference type="Pfam" id="PF20684">
    <property type="entry name" value="Fung_rhodopsin"/>
    <property type="match status" value="1"/>
</dbReference>
<feature type="transmembrane region" description="Helical" evidence="6">
    <location>
        <begin position="120"/>
        <end position="143"/>
    </location>
</feature>
<keyword evidence="9" id="KW-1185">Reference proteome</keyword>
<evidence type="ECO:0000256" key="2">
    <source>
        <dbReference type="ARBA" id="ARBA00022692"/>
    </source>
</evidence>
<dbReference type="InterPro" id="IPR052337">
    <property type="entry name" value="SAT4-like"/>
</dbReference>
<evidence type="ECO:0000256" key="4">
    <source>
        <dbReference type="ARBA" id="ARBA00023136"/>
    </source>
</evidence>
<comment type="similarity">
    <text evidence="5">Belongs to the SAT4 family.</text>
</comment>
<evidence type="ECO:0000256" key="1">
    <source>
        <dbReference type="ARBA" id="ARBA00004141"/>
    </source>
</evidence>
<reference evidence="8" key="1">
    <citation type="journal article" date="2019" name="Beilstein J. Org. Chem.">
        <title>Nanangenines: drimane sesquiterpenoids as the dominant metabolite cohort of a novel Australian fungus, Aspergillus nanangensis.</title>
        <authorList>
            <person name="Lacey H.J."/>
            <person name="Gilchrist C.L.M."/>
            <person name="Crombie A."/>
            <person name="Kalaitzis J.A."/>
            <person name="Vuong D."/>
            <person name="Rutledge P.J."/>
            <person name="Turner P."/>
            <person name="Pitt J.I."/>
            <person name="Lacey E."/>
            <person name="Chooi Y.H."/>
            <person name="Piggott A.M."/>
        </authorList>
    </citation>
    <scope>NUCLEOTIDE SEQUENCE</scope>
    <source>
        <strain evidence="8">MST-FP2251</strain>
    </source>
</reference>
<feature type="transmembrane region" description="Helical" evidence="6">
    <location>
        <begin position="163"/>
        <end position="188"/>
    </location>
</feature>
<dbReference type="InterPro" id="IPR049326">
    <property type="entry name" value="Rhodopsin_dom_fungi"/>
</dbReference>
<evidence type="ECO:0000313" key="8">
    <source>
        <dbReference type="EMBL" id="KAF9884169.1"/>
    </source>
</evidence>
<proteinExistence type="inferred from homology"/>